<dbReference type="InterPro" id="IPR011990">
    <property type="entry name" value="TPR-like_helical_dom_sf"/>
</dbReference>
<evidence type="ECO:0000256" key="3">
    <source>
        <dbReference type="ARBA" id="ARBA00023237"/>
    </source>
</evidence>
<keyword evidence="4" id="KW-0802">TPR repeat</keyword>
<accession>A0A1I1FI17</accession>
<dbReference type="PRINTS" id="PR01021">
    <property type="entry name" value="OMPADOMAIN"/>
</dbReference>
<dbReference type="OrthoDB" id="1488841at2"/>
<dbReference type="PROSITE" id="PS50005">
    <property type="entry name" value="TPR"/>
    <property type="match status" value="1"/>
</dbReference>
<name>A0A1I1FI17_9BACT</name>
<evidence type="ECO:0000313" key="9">
    <source>
        <dbReference type="Proteomes" id="UP000199514"/>
    </source>
</evidence>
<evidence type="ECO:0000256" key="5">
    <source>
        <dbReference type="PROSITE-ProRule" id="PRU00473"/>
    </source>
</evidence>
<feature type="repeat" description="TPR" evidence="4">
    <location>
        <begin position="59"/>
        <end position="92"/>
    </location>
</feature>
<keyword evidence="9" id="KW-1185">Reference proteome</keyword>
<dbReference type="Pfam" id="PF07676">
    <property type="entry name" value="PD40"/>
    <property type="match status" value="4"/>
</dbReference>
<dbReference type="STRING" id="927664.SAMN05421780_102197"/>
<dbReference type="Gene3D" id="3.30.1330.60">
    <property type="entry name" value="OmpA-like domain"/>
    <property type="match status" value="1"/>
</dbReference>
<dbReference type="Pfam" id="PF00691">
    <property type="entry name" value="OmpA"/>
    <property type="match status" value="1"/>
</dbReference>
<feature type="domain" description="OmpA-like" evidence="7">
    <location>
        <begin position="550"/>
        <end position="664"/>
    </location>
</feature>
<evidence type="ECO:0000256" key="1">
    <source>
        <dbReference type="ARBA" id="ARBA00004442"/>
    </source>
</evidence>
<keyword evidence="6" id="KW-0732">Signal</keyword>
<keyword evidence="2 5" id="KW-0472">Membrane</keyword>
<keyword evidence="3" id="KW-0998">Cell outer membrane</keyword>
<dbReference type="GO" id="GO:0009279">
    <property type="term" value="C:cell outer membrane"/>
    <property type="evidence" value="ECO:0007669"/>
    <property type="project" value="UniProtKB-SubCell"/>
</dbReference>
<evidence type="ECO:0000256" key="6">
    <source>
        <dbReference type="SAM" id="SignalP"/>
    </source>
</evidence>
<dbReference type="CDD" id="cd07185">
    <property type="entry name" value="OmpA_C-like"/>
    <property type="match status" value="1"/>
</dbReference>
<dbReference type="SUPFAM" id="SSF103088">
    <property type="entry name" value="OmpA-like"/>
    <property type="match status" value="1"/>
</dbReference>
<evidence type="ECO:0000313" key="8">
    <source>
        <dbReference type="EMBL" id="SFB98931.1"/>
    </source>
</evidence>
<sequence length="664" mass="73775">MRKNLFHAVLLLFASATFALAQKIDKKALREGDYSYSQGDYKTASEYYEQILPAAASNAEIQYRAGVCYLEMGYEKKAITHLEKAGQLKPDVHQDYLYMMARAYQIAHRFDDAKAKFNAFIKSSQNTEDIAAAEERIRQCDVGKELVDSPVRAKIDNIGGVINGKYSEYAPVIAADESVMMFTSTREGSTGGLLAPNGEFYEDIYESRHVNGQWLAPRNMGEPINTQYHDACIALAPNGDELFIYKDKDQDIFVSKKRGDGWSKPKNMGSNINTKYSELSISITADEKTVYFSSNRPGGYGGFDIYMSKLDKDGDWGPAVNLGPLINTGRDEDAPFISSDGQVLYFSSRGHETMGGYDIFISFFEENKWSEPVNIGYPINTAQDDIYFVLSADGKHGYYASGKEGGRGGKDIYIITMPKAVDEEAVTTKATDEATADQQMKVEKQKTENLAAGKTKSAVTILQGKVFDEITLKPVKAMFTLVDNATGEVLSEQNSDSLTGSYLVTLPSGKNYGIAVSKDDYLFHSENFDLPPSDDYQEINKDIGLKKIAVGSRIILKNIFFDTDKATLRPESNTELDRLYDLMVEVPTLKIEISGHTDNVGSAAHNQKLSENRASAVTDYLLKKGIGGGRMTFQGYGFTRPIAPNDTPENRQLNRRTEFEIKEN</sequence>
<dbReference type="InterPro" id="IPR006665">
    <property type="entry name" value="OmpA-like"/>
</dbReference>
<dbReference type="InterPro" id="IPR019734">
    <property type="entry name" value="TPR_rpt"/>
</dbReference>
<dbReference type="PANTHER" id="PTHR30329">
    <property type="entry name" value="STATOR ELEMENT OF FLAGELLAR MOTOR COMPLEX"/>
    <property type="match status" value="1"/>
</dbReference>
<dbReference type="AlphaFoldDB" id="A0A1I1FI17"/>
<feature type="signal peptide" evidence="6">
    <location>
        <begin position="1"/>
        <end position="21"/>
    </location>
</feature>
<evidence type="ECO:0000256" key="4">
    <source>
        <dbReference type="PROSITE-ProRule" id="PRU00339"/>
    </source>
</evidence>
<dbReference type="PROSITE" id="PS51123">
    <property type="entry name" value="OMPA_2"/>
    <property type="match status" value="1"/>
</dbReference>
<dbReference type="RefSeq" id="WP_091508451.1">
    <property type="nucleotide sequence ID" value="NZ_FOLE01000002.1"/>
</dbReference>
<proteinExistence type="predicted"/>
<dbReference type="InterPro" id="IPR011042">
    <property type="entry name" value="6-blade_b-propeller_TolB-like"/>
</dbReference>
<comment type="subcellular location">
    <subcellularLocation>
        <location evidence="1">Cell outer membrane</location>
    </subcellularLocation>
</comment>
<protein>
    <submittedName>
        <fullName evidence="8">WD40-like Beta Propeller Repeat</fullName>
    </submittedName>
</protein>
<reference evidence="8 9" key="1">
    <citation type="submission" date="2016-10" db="EMBL/GenBank/DDBJ databases">
        <authorList>
            <person name="de Groot N.N."/>
        </authorList>
    </citation>
    <scope>NUCLEOTIDE SEQUENCE [LARGE SCALE GENOMIC DNA]</scope>
    <source>
        <strain evidence="8 9">DSM 6793</strain>
    </source>
</reference>
<dbReference type="InterPro" id="IPR006664">
    <property type="entry name" value="OMP_bac"/>
</dbReference>
<evidence type="ECO:0000259" key="7">
    <source>
        <dbReference type="PROSITE" id="PS51123"/>
    </source>
</evidence>
<dbReference type="SUPFAM" id="SSF48452">
    <property type="entry name" value="TPR-like"/>
    <property type="match status" value="1"/>
</dbReference>
<dbReference type="Gene3D" id="1.25.40.10">
    <property type="entry name" value="Tetratricopeptide repeat domain"/>
    <property type="match status" value="1"/>
</dbReference>
<dbReference type="InterPro" id="IPR011659">
    <property type="entry name" value="WD40"/>
</dbReference>
<dbReference type="SUPFAM" id="SSF82171">
    <property type="entry name" value="DPP6 N-terminal domain-like"/>
    <property type="match status" value="1"/>
</dbReference>
<organism evidence="8 9">
    <name type="scientific">Flexibacter flexilis DSM 6793</name>
    <dbReference type="NCBI Taxonomy" id="927664"/>
    <lineage>
        <taxon>Bacteria</taxon>
        <taxon>Pseudomonadati</taxon>
        <taxon>Bacteroidota</taxon>
        <taxon>Cytophagia</taxon>
        <taxon>Cytophagales</taxon>
        <taxon>Flexibacteraceae</taxon>
        <taxon>Flexibacter</taxon>
    </lineage>
</organism>
<dbReference type="PANTHER" id="PTHR30329:SF21">
    <property type="entry name" value="LIPOPROTEIN YIAD-RELATED"/>
    <property type="match status" value="1"/>
</dbReference>
<dbReference type="InterPro" id="IPR050330">
    <property type="entry name" value="Bact_OuterMem_StrucFunc"/>
</dbReference>
<dbReference type="EMBL" id="FOLE01000002">
    <property type="protein sequence ID" value="SFB98931.1"/>
    <property type="molecule type" value="Genomic_DNA"/>
</dbReference>
<gene>
    <name evidence="8" type="ORF">SAMN05421780_102197</name>
</gene>
<dbReference type="Gene3D" id="2.120.10.30">
    <property type="entry name" value="TolB, C-terminal domain"/>
    <property type="match status" value="1"/>
</dbReference>
<dbReference type="InterPro" id="IPR036737">
    <property type="entry name" value="OmpA-like_sf"/>
</dbReference>
<feature type="chain" id="PRO_5011600423" evidence="6">
    <location>
        <begin position="22"/>
        <end position="664"/>
    </location>
</feature>
<dbReference type="Proteomes" id="UP000199514">
    <property type="component" value="Unassembled WGS sequence"/>
</dbReference>
<evidence type="ECO:0000256" key="2">
    <source>
        <dbReference type="ARBA" id="ARBA00023136"/>
    </source>
</evidence>